<dbReference type="AlphaFoldDB" id="A0A0V0HQG4"/>
<sequence>MRKRTLEPNIVLNNAMFYVEGIGKTKYFDNIEFYLVIILSTSPNVTAPNIFFSNAHKIGKSLK</sequence>
<accession>A0A0V0HQG4</accession>
<name>A0A0V0HQG4_SOLCH</name>
<protein>
    <submittedName>
        <fullName evidence="1">Putative ovule protein</fullName>
    </submittedName>
</protein>
<dbReference type="EMBL" id="GEDG01016502">
    <property type="protein sequence ID" value="JAP22500.1"/>
    <property type="molecule type" value="Transcribed_RNA"/>
</dbReference>
<proteinExistence type="predicted"/>
<reference evidence="1" key="1">
    <citation type="submission" date="2015-12" db="EMBL/GenBank/DDBJ databases">
        <title>Gene expression during late stages of embryo sac development: a critical building block for successful pollen-pistil interactions.</title>
        <authorList>
            <person name="Liu Y."/>
            <person name="Joly V."/>
            <person name="Sabar M."/>
            <person name="Matton D.P."/>
        </authorList>
    </citation>
    <scope>NUCLEOTIDE SEQUENCE</scope>
</reference>
<evidence type="ECO:0000313" key="1">
    <source>
        <dbReference type="EMBL" id="JAP22500.1"/>
    </source>
</evidence>
<organism evidence="1">
    <name type="scientific">Solanum chacoense</name>
    <name type="common">Chaco potato</name>
    <dbReference type="NCBI Taxonomy" id="4108"/>
    <lineage>
        <taxon>Eukaryota</taxon>
        <taxon>Viridiplantae</taxon>
        <taxon>Streptophyta</taxon>
        <taxon>Embryophyta</taxon>
        <taxon>Tracheophyta</taxon>
        <taxon>Spermatophyta</taxon>
        <taxon>Magnoliopsida</taxon>
        <taxon>eudicotyledons</taxon>
        <taxon>Gunneridae</taxon>
        <taxon>Pentapetalae</taxon>
        <taxon>asterids</taxon>
        <taxon>lamiids</taxon>
        <taxon>Solanales</taxon>
        <taxon>Solanaceae</taxon>
        <taxon>Solanoideae</taxon>
        <taxon>Solaneae</taxon>
        <taxon>Solanum</taxon>
    </lineage>
</organism>